<proteinExistence type="predicted"/>
<sequence>MDRIKQKKLATRNEKELRDEIRKNDGIEESPEDRQSLINFRQNSAISNLHSSQQLAQFLIVPHSKLNVPRCDPGRRRISKKGLVTKHHPLYKWLPFPLVFDSET</sequence>
<reference evidence="1 2" key="2">
    <citation type="journal article" date="2022" name="Mol. Ecol. Resour.">
        <title>The genomes of chicory, endive, great burdock and yacon provide insights into Asteraceae paleo-polyploidization history and plant inulin production.</title>
        <authorList>
            <person name="Fan W."/>
            <person name="Wang S."/>
            <person name="Wang H."/>
            <person name="Wang A."/>
            <person name="Jiang F."/>
            <person name="Liu H."/>
            <person name="Zhao H."/>
            <person name="Xu D."/>
            <person name="Zhang Y."/>
        </authorList>
    </citation>
    <scope>NUCLEOTIDE SEQUENCE [LARGE SCALE GENOMIC DNA]</scope>
    <source>
        <strain evidence="2">cv. Niubang</strain>
    </source>
</reference>
<protein>
    <submittedName>
        <fullName evidence="1">Uncharacterized protein</fullName>
    </submittedName>
</protein>
<evidence type="ECO:0000313" key="2">
    <source>
        <dbReference type="Proteomes" id="UP001055879"/>
    </source>
</evidence>
<dbReference type="EMBL" id="CM042048">
    <property type="protein sequence ID" value="KAI3757535.1"/>
    <property type="molecule type" value="Genomic_DNA"/>
</dbReference>
<gene>
    <name evidence="1" type="ORF">L6452_05075</name>
</gene>
<organism evidence="1 2">
    <name type="scientific">Arctium lappa</name>
    <name type="common">Greater burdock</name>
    <name type="synonym">Lappa major</name>
    <dbReference type="NCBI Taxonomy" id="4217"/>
    <lineage>
        <taxon>Eukaryota</taxon>
        <taxon>Viridiplantae</taxon>
        <taxon>Streptophyta</taxon>
        <taxon>Embryophyta</taxon>
        <taxon>Tracheophyta</taxon>
        <taxon>Spermatophyta</taxon>
        <taxon>Magnoliopsida</taxon>
        <taxon>eudicotyledons</taxon>
        <taxon>Gunneridae</taxon>
        <taxon>Pentapetalae</taxon>
        <taxon>asterids</taxon>
        <taxon>campanulids</taxon>
        <taxon>Asterales</taxon>
        <taxon>Asteraceae</taxon>
        <taxon>Carduoideae</taxon>
        <taxon>Cardueae</taxon>
        <taxon>Arctiinae</taxon>
        <taxon>Arctium</taxon>
    </lineage>
</organism>
<comment type="caution">
    <text evidence="1">The sequence shown here is derived from an EMBL/GenBank/DDBJ whole genome shotgun (WGS) entry which is preliminary data.</text>
</comment>
<dbReference type="Proteomes" id="UP001055879">
    <property type="component" value="Linkage Group LG02"/>
</dbReference>
<name>A0ACB9EFU1_ARCLA</name>
<keyword evidence="2" id="KW-1185">Reference proteome</keyword>
<evidence type="ECO:0000313" key="1">
    <source>
        <dbReference type="EMBL" id="KAI3757535.1"/>
    </source>
</evidence>
<reference evidence="2" key="1">
    <citation type="journal article" date="2022" name="Mol. Ecol. Resour.">
        <title>The genomes of chicory, endive, great burdock and yacon provide insights into Asteraceae palaeo-polyploidization history and plant inulin production.</title>
        <authorList>
            <person name="Fan W."/>
            <person name="Wang S."/>
            <person name="Wang H."/>
            <person name="Wang A."/>
            <person name="Jiang F."/>
            <person name="Liu H."/>
            <person name="Zhao H."/>
            <person name="Xu D."/>
            <person name="Zhang Y."/>
        </authorList>
    </citation>
    <scope>NUCLEOTIDE SEQUENCE [LARGE SCALE GENOMIC DNA]</scope>
    <source>
        <strain evidence="2">cv. Niubang</strain>
    </source>
</reference>
<accession>A0ACB9EFU1</accession>